<dbReference type="EMBL" id="KL402957">
    <property type="protein sequence ID" value="KEH16318.1"/>
    <property type="molecule type" value="Genomic_DNA"/>
</dbReference>
<organism evidence="2 4">
    <name type="scientific">Medicago truncatula</name>
    <name type="common">Barrel medic</name>
    <name type="synonym">Medicago tribuloides</name>
    <dbReference type="NCBI Taxonomy" id="3880"/>
    <lineage>
        <taxon>Eukaryota</taxon>
        <taxon>Viridiplantae</taxon>
        <taxon>Streptophyta</taxon>
        <taxon>Embryophyta</taxon>
        <taxon>Tracheophyta</taxon>
        <taxon>Spermatophyta</taxon>
        <taxon>Magnoliopsida</taxon>
        <taxon>eudicotyledons</taxon>
        <taxon>Gunneridae</taxon>
        <taxon>Pentapetalae</taxon>
        <taxon>rosids</taxon>
        <taxon>fabids</taxon>
        <taxon>Fabales</taxon>
        <taxon>Fabaceae</taxon>
        <taxon>Papilionoideae</taxon>
        <taxon>50 kb inversion clade</taxon>
        <taxon>NPAAA clade</taxon>
        <taxon>Hologalegina</taxon>
        <taxon>IRL clade</taxon>
        <taxon>Trifolieae</taxon>
        <taxon>Medicago</taxon>
    </lineage>
</organism>
<name>A0A072TH85_MEDTR</name>
<feature type="region of interest" description="Disordered" evidence="1">
    <location>
        <begin position="108"/>
        <end position="128"/>
    </location>
</feature>
<feature type="region of interest" description="Disordered" evidence="1">
    <location>
        <begin position="35"/>
        <end position="87"/>
    </location>
</feature>
<reference evidence="3" key="3">
    <citation type="submission" date="2015-06" db="UniProtKB">
        <authorList>
            <consortium name="EnsemblPlants"/>
        </authorList>
    </citation>
    <scope>IDENTIFICATION</scope>
    <source>
        <strain evidence="3">cv. Jemalong A17</strain>
    </source>
</reference>
<reference evidence="2 4" key="1">
    <citation type="journal article" date="2011" name="Nature">
        <title>The Medicago genome provides insight into the evolution of rhizobial symbioses.</title>
        <authorList>
            <person name="Young N.D."/>
            <person name="Debelle F."/>
            <person name="Oldroyd G.E."/>
            <person name="Geurts R."/>
            <person name="Cannon S.B."/>
            <person name="Udvardi M.K."/>
            <person name="Benedito V.A."/>
            <person name="Mayer K.F."/>
            <person name="Gouzy J."/>
            <person name="Schoof H."/>
            <person name="Van de Peer Y."/>
            <person name="Proost S."/>
            <person name="Cook D.R."/>
            <person name="Meyers B.C."/>
            <person name="Spannagl M."/>
            <person name="Cheung F."/>
            <person name="De Mita S."/>
            <person name="Krishnakumar V."/>
            <person name="Gundlach H."/>
            <person name="Zhou S."/>
            <person name="Mudge J."/>
            <person name="Bharti A.K."/>
            <person name="Murray J.D."/>
            <person name="Naoumkina M.A."/>
            <person name="Rosen B."/>
            <person name="Silverstein K.A."/>
            <person name="Tang H."/>
            <person name="Rombauts S."/>
            <person name="Zhao P.X."/>
            <person name="Zhou P."/>
            <person name="Barbe V."/>
            <person name="Bardou P."/>
            <person name="Bechner M."/>
            <person name="Bellec A."/>
            <person name="Berger A."/>
            <person name="Berges H."/>
            <person name="Bidwell S."/>
            <person name="Bisseling T."/>
            <person name="Choisne N."/>
            <person name="Couloux A."/>
            <person name="Denny R."/>
            <person name="Deshpande S."/>
            <person name="Dai X."/>
            <person name="Doyle J.J."/>
            <person name="Dudez A.M."/>
            <person name="Farmer A.D."/>
            <person name="Fouteau S."/>
            <person name="Franken C."/>
            <person name="Gibelin C."/>
            <person name="Gish J."/>
            <person name="Goldstein S."/>
            <person name="Gonzalez A.J."/>
            <person name="Green P.J."/>
            <person name="Hallab A."/>
            <person name="Hartog M."/>
            <person name="Hua A."/>
            <person name="Humphray S.J."/>
            <person name="Jeong D.H."/>
            <person name="Jing Y."/>
            <person name="Jocker A."/>
            <person name="Kenton S.M."/>
            <person name="Kim D.J."/>
            <person name="Klee K."/>
            <person name="Lai H."/>
            <person name="Lang C."/>
            <person name="Lin S."/>
            <person name="Macmil S.L."/>
            <person name="Magdelenat G."/>
            <person name="Matthews L."/>
            <person name="McCorrison J."/>
            <person name="Monaghan E.L."/>
            <person name="Mun J.H."/>
            <person name="Najar F.Z."/>
            <person name="Nicholson C."/>
            <person name="Noirot C."/>
            <person name="O'Bleness M."/>
            <person name="Paule C.R."/>
            <person name="Poulain J."/>
            <person name="Prion F."/>
            <person name="Qin B."/>
            <person name="Qu C."/>
            <person name="Retzel E.F."/>
            <person name="Riddle C."/>
            <person name="Sallet E."/>
            <person name="Samain S."/>
            <person name="Samson N."/>
            <person name="Sanders I."/>
            <person name="Saurat O."/>
            <person name="Scarpelli C."/>
            <person name="Schiex T."/>
            <person name="Segurens B."/>
            <person name="Severin A.J."/>
            <person name="Sherrier D.J."/>
            <person name="Shi R."/>
            <person name="Sims S."/>
            <person name="Singer S.R."/>
            <person name="Sinharoy S."/>
            <person name="Sterck L."/>
            <person name="Viollet A."/>
            <person name="Wang B.B."/>
            <person name="Wang K."/>
            <person name="Wang M."/>
            <person name="Wang X."/>
            <person name="Warfsmann J."/>
            <person name="Weissenbach J."/>
            <person name="White D.D."/>
            <person name="White J.D."/>
            <person name="Wiley G.B."/>
            <person name="Wincker P."/>
            <person name="Xing Y."/>
            <person name="Yang L."/>
            <person name="Yao Z."/>
            <person name="Ying F."/>
            <person name="Zhai J."/>
            <person name="Zhou L."/>
            <person name="Zuber A."/>
            <person name="Denarie J."/>
            <person name="Dixon R.A."/>
            <person name="May G.D."/>
            <person name="Schwartz D.C."/>
            <person name="Rogers J."/>
            <person name="Quetier F."/>
            <person name="Town C.D."/>
            <person name="Roe B.A."/>
        </authorList>
    </citation>
    <scope>NUCLEOTIDE SEQUENCE [LARGE SCALE GENOMIC DNA]</scope>
    <source>
        <strain evidence="2">A17</strain>
        <strain evidence="3 4">cv. Jemalong A17</strain>
    </source>
</reference>
<evidence type="ECO:0000313" key="4">
    <source>
        <dbReference type="Proteomes" id="UP000002051"/>
    </source>
</evidence>
<keyword evidence="4" id="KW-1185">Reference proteome</keyword>
<sequence length="203" mass="22433">MTPYEYARSKRIEVINEKIHALNLPILAQSLVKSSSATKKPSSGRSRFVQPGALEVANKKRLRSHDLPQAPPPPTHVTPPPAPVQETYPLTSKVTTLPKIVEVTELPSSQATSHNHSIPFPDSEDDVLDDAPNITQKKKSKYWDLEVINGVGHVSNMRLVVYDVLLESPNGTRIITRWNGRQPVGEAAGFLASFLGTLARMYH</sequence>
<proteinExistence type="predicted"/>
<accession>A0A072TH85</accession>
<evidence type="ECO:0000313" key="2">
    <source>
        <dbReference type="EMBL" id="KEH16318.1"/>
    </source>
</evidence>
<evidence type="ECO:0000256" key="1">
    <source>
        <dbReference type="SAM" id="MobiDB-lite"/>
    </source>
</evidence>
<dbReference type="HOGENOM" id="CLU_1350704_0_0_1"/>
<evidence type="ECO:0000313" key="3">
    <source>
        <dbReference type="EnsemblPlants" id="KEH16318"/>
    </source>
</evidence>
<gene>
    <name evidence="2" type="ORF">MTR_0232s0030</name>
</gene>
<dbReference type="AlphaFoldDB" id="A0A072TH85"/>
<dbReference type="EnsemblPlants" id="KEH16318">
    <property type="protein sequence ID" value="KEH16318"/>
    <property type="gene ID" value="MTR_0232s0030"/>
</dbReference>
<feature type="compositionally biased region" description="Pro residues" evidence="1">
    <location>
        <begin position="69"/>
        <end position="83"/>
    </location>
</feature>
<feature type="compositionally biased region" description="Polar residues" evidence="1">
    <location>
        <begin position="35"/>
        <end position="45"/>
    </location>
</feature>
<protein>
    <submittedName>
        <fullName evidence="2 3">Uncharacterized protein</fullName>
    </submittedName>
</protein>
<dbReference type="Proteomes" id="UP000002051">
    <property type="component" value="Unassembled WGS sequence"/>
</dbReference>
<reference evidence="2 4" key="2">
    <citation type="journal article" date="2014" name="BMC Genomics">
        <title>An improved genome release (version Mt4.0) for the model legume Medicago truncatula.</title>
        <authorList>
            <person name="Tang H."/>
            <person name="Krishnakumar V."/>
            <person name="Bidwell S."/>
            <person name="Rosen B."/>
            <person name="Chan A."/>
            <person name="Zhou S."/>
            <person name="Gentzbittel L."/>
            <person name="Childs K.L."/>
            <person name="Yandell M."/>
            <person name="Gundlach H."/>
            <person name="Mayer K.F."/>
            <person name="Schwartz D.C."/>
            <person name="Town C.D."/>
        </authorList>
    </citation>
    <scope>GENOME REANNOTATION</scope>
    <source>
        <strain evidence="2">A17</strain>
        <strain evidence="3 4">cv. Jemalong A17</strain>
    </source>
</reference>
<dbReference type="PaxDb" id="3880-AES69189"/>